<feature type="chain" id="PRO_5041945519" evidence="2">
    <location>
        <begin position="23"/>
        <end position="494"/>
    </location>
</feature>
<gene>
    <name evidence="3" type="ORF">QM089_23315</name>
</gene>
<dbReference type="AlphaFoldDB" id="A0AAE4Q299"/>
<sequence length="494" mass="52483">MKQATFKLATLSAAIALSLSIAGCKEKKLEAVPADQVGMKTNTAQTQAEVSTSTEQLETISARLKAVEVIEQRLSTIEKQAAEAQLAQEQAKGKAKGNDKSVKDELTELGVFDKLNRVEKLLSGKDTKHSPDSDETDYTQYGVAPSVPVTIGGGERSKPNLVKPTINDVGEQYTLPRAPSTIAGARTVPSGDWIMPIDAVMPLDPKKGSVSYAFDSKSIEHKNFGTGPTFQTADSKTETPAAKPELIKYGTIAQESTLLDSVTMTALIGRIPVKGTLVDPFEFKVLIGKENLAANGLYVPNLEKMIMRGVAKGHYTETCVSGDIVAATYVFTDGTIQTINASDIKTGNGGYNSSGQVTQERLGWLSTPGGTPCVPGKYFSDAPELIAAQGGLAALGAFAAGLAESAKVTEGTGDSKTTSVNDSGKYALGQGGVGAVNTLTEWINDIKESAYGIVFVESNQKVAIHITKEIPIDYNPEGRKLTYQEYTNEKTQLD</sequence>
<dbReference type="EMBL" id="JASGOQ010000003">
    <property type="protein sequence ID" value="MDV5393121.1"/>
    <property type="molecule type" value="Genomic_DNA"/>
</dbReference>
<dbReference type="NCBIfam" id="TIGR03752">
    <property type="entry name" value="conj_TIGR03752"/>
    <property type="match status" value="1"/>
</dbReference>
<name>A0AAE4Q299_9GAMM</name>
<evidence type="ECO:0000256" key="2">
    <source>
        <dbReference type="SAM" id="SignalP"/>
    </source>
</evidence>
<accession>A0AAE4Q299</accession>
<keyword evidence="1" id="KW-0175">Coiled coil</keyword>
<dbReference type="RefSeq" id="WP_014611651.1">
    <property type="nucleotide sequence ID" value="NZ_CP091834.1"/>
</dbReference>
<proteinExistence type="predicted"/>
<reference evidence="3" key="1">
    <citation type="submission" date="2023-05" db="EMBL/GenBank/DDBJ databases">
        <title>Colonisation of extended spectrum b-lactamase- and carbapenemase-producing bacteria on hospital surfaces from low- and middle-income countries.</title>
        <authorList>
            <person name="Nieto-Rosado M."/>
            <person name="Sands K."/>
            <person name="Iregbu K."/>
            <person name="Zahra R."/>
            <person name="Mazarati J.B."/>
            <person name="Mehtar S."/>
            <person name="Barnards-Group B."/>
            <person name="Walsh T.R."/>
        </authorList>
    </citation>
    <scope>NUCLEOTIDE SEQUENCE</scope>
    <source>
        <strain evidence="3">PP-E493</strain>
    </source>
</reference>
<comment type="caution">
    <text evidence="3">The sequence shown here is derived from an EMBL/GenBank/DDBJ whole genome shotgun (WGS) entry which is preliminary data.</text>
</comment>
<evidence type="ECO:0000256" key="1">
    <source>
        <dbReference type="SAM" id="Coils"/>
    </source>
</evidence>
<dbReference type="Proteomes" id="UP001187859">
    <property type="component" value="Unassembled WGS sequence"/>
</dbReference>
<protein>
    <submittedName>
        <fullName evidence="3">TIGR03752 family integrating conjugative element protein</fullName>
    </submittedName>
</protein>
<dbReference type="PROSITE" id="PS51257">
    <property type="entry name" value="PROKAR_LIPOPROTEIN"/>
    <property type="match status" value="1"/>
</dbReference>
<evidence type="ECO:0000313" key="4">
    <source>
        <dbReference type="Proteomes" id="UP001187859"/>
    </source>
</evidence>
<evidence type="ECO:0000313" key="3">
    <source>
        <dbReference type="EMBL" id="MDV5393121.1"/>
    </source>
</evidence>
<dbReference type="InterPro" id="IPR021207">
    <property type="entry name" value="Integr_conj_element_PFL4705"/>
</dbReference>
<feature type="coiled-coil region" evidence="1">
    <location>
        <begin position="67"/>
        <end position="94"/>
    </location>
</feature>
<feature type="signal peptide" evidence="2">
    <location>
        <begin position="1"/>
        <end position="22"/>
    </location>
</feature>
<organism evidence="3 4">
    <name type="scientific">Shewanella xiamenensis</name>
    <dbReference type="NCBI Taxonomy" id="332186"/>
    <lineage>
        <taxon>Bacteria</taxon>
        <taxon>Pseudomonadati</taxon>
        <taxon>Pseudomonadota</taxon>
        <taxon>Gammaproteobacteria</taxon>
        <taxon>Alteromonadales</taxon>
        <taxon>Shewanellaceae</taxon>
        <taxon>Shewanella</taxon>
    </lineage>
</organism>
<keyword evidence="2" id="KW-0732">Signal</keyword>